<dbReference type="SUPFAM" id="SSF52540">
    <property type="entry name" value="P-loop containing nucleoside triphosphate hydrolases"/>
    <property type="match status" value="1"/>
</dbReference>
<proteinExistence type="predicted"/>
<feature type="region of interest" description="Disordered" evidence="2">
    <location>
        <begin position="523"/>
        <end position="543"/>
    </location>
</feature>
<evidence type="ECO:0000256" key="1">
    <source>
        <dbReference type="SAM" id="Coils"/>
    </source>
</evidence>
<name>A0A9N9XQD0_PHYSR</name>
<sequence length="871" mass="103088">MAKLNNQMWIFNKQELEKLHLKDSVWRAEEPLINTRKLGSYNLGDWYVQYSLLYQKLDTCLDQMVQPQKRLTVKKLVDAIAIRLMEFNDELRNLDYSEIHYFDGNLIELKLIPQEIEILHPTLFTNRPVTVEEMLKKFKQGEKVYFTPEELEEIERLKREAELEAERLKRRPPRPGASRIQISPEEERKRNAFNLAVKKIQTAERARQERVFFGIKHSIVMEKQKMRALAIAKALGQVQNVETQTEEERIKIHTAAAIIIQTYWRGYKARKQRKYDEEQRKILIGMYVPPWRSKAEFDLLEQNLNKRRELREQRLKEYVEGIEKEKVRILKFVRPRIMEEIGDEIRQWFADWYYNCHKFDEFPAEVLGGTVVVMRGETYTPQEYLQKIADEKAMGPKALKELRQQEKNDAKMAKFAESEKRKAEEKLKKKLLKKKQAEIKAMLPHHYKYYFEPPKYLPLLQQGALEHKIYWDEIDELKNPLEKHYTNLITDDIIYETQLECRRIVDELMRLELNMLLNAYTEDTGKKTNPPANKKIKEKKKRGKDITSDRSIEDLFQELVDNGVIRTYPKVSLDDFRGDFAYHNWELRDGDLDNEPSLLDLRQAVVMNIILPMGVTEMRRPKSLLISGPSKSGKHVLANAIFNATRCVLFDLSLETTAFIYEDDEIDMLVHLVKKMSKLLQPSIIFFDNAEKTFYKRVPAEEKLLRPKRLGKYIPAFIKNITDQDRIMILGITSNPTAASNQLNKLYERHILIPRTDYSTLYMLWSELLLNDPWVDRNINVTLITRVTTGFTYPVIRDLLNGIFHIRRVLQIKNKPLTAEEIFSYIQMNNVQGVTDEAWAVFDKWWRKFPFSKKKAAYLRAAKEQRERDAL</sequence>
<dbReference type="SMART" id="SM00015">
    <property type="entry name" value="IQ"/>
    <property type="match status" value="1"/>
</dbReference>
<dbReference type="CDD" id="cd23767">
    <property type="entry name" value="IQCD"/>
    <property type="match status" value="1"/>
</dbReference>
<dbReference type="GO" id="GO:0016887">
    <property type="term" value="F:ATP hydrolysis activity"/>
    <property type="evidence" value="ECO:0007669"/>
    <property type="project" value="InterPro"/>
</dbReference>
<dbReference type="PANTHER" id="PTHR14690">
    <property type="entry name" value="IQ MOTIF CONTAINING WITH AAA DOMAIN 1"/>
    <property type="match status" value="1"/>
</dbReference>
<feature type="compositionally biased region" description="Basic residues" evidence="2">
    <location>
        <begin position="534"/>
        <end position="543"/>
    </location>
</feature>
<keyword evidence="1" id="KW-0175">Coiled coil</keyword>
<dbReference type="GO" id="GO:0005524">
    <property type="term" value="F:ATP binding"/>
    <property type="evidence" value="ECO:0007669"/>
    <property type="project" value="InterPro"/>
</dbReference>
<keyword evidence="5" id="KW-1185">Reference proteome</keyword>
<reference evidence="4" key="1">
    <citation type="submission" date="2022-01" db="EMBL/GenBank/DDBJ databases">
        <authorList>
            <person name="King R."/>
        </authorList>
    </citation>
    <scope>NUCLEOTIDE SEQUENCE</scope>
</reference>
<feature type="coiled-coil region" evidence="1">
    <location>
        <begin position="399"/>
        <end position="440"/>
    </location>
</feature>
<dbReference type="InterPro" id="IPR052267">
    <property type="entry name" value="N-DRC_Component"/>
</dbReference>
<organism evidence="4 5">
    <name type="scientific">Phyllotreta striolata</name>
    <name type="common">Striped flea beetle</name>
    <name type="synonym">Crioceris striolata</name>
    <dbReference type="NCBI Taxonomy" id="444603"/>
    <lineage>
        <taxon>Eukaryota</taxon>
        <taxon>Metazoa</taxon>
        <taxon>Ecdysozoa</taxon>
        <taxon>Arthropoda</taxon>
        <taxon>Hexapoda</taxon>
        <taxon>Insecta</taxon>
        <taxon>Pterygota</taxon>
        <taxon>Neoptera</taxon>
        <taxon>Endopterygota</taxon>
        <taxon>Coleoptera</taxon>
        <taxon>Polyphaga</taxon>
        <taxon>Cucujiformia</taxon>
        <taxon>Chrysomeloidea</taxon>
        <taxon>Chrysomelidae</taxon>
        <taxon>Galerucinae</taxon>
        <taxon>Alticini</taxon>
        <taxon>Phyllotreta</taxon>
    </lineage>
</organism>
<evidence type="ECO:0000259" key="3">
    <source>
        <dbReference type="Pfam" id="PF00004"/>
    </source>
</evidence>
<dbReference type="InterPro" id="IPR000048">
    <property type="entry name" value="IQ_motif_EF-hand-BS"/>
</dbReference>
<dbReference type="Pfam" id="PF00004">
    <property type="entry name" value="AAA"/>
    <property type="match status" value="1"/>
</dbReference>
<dbReference type="Proteomes" id="UP001153712">
    <property type="component" value="Chromosome 3"/>
</dbReference>
<gene>
    <name evidence="4" type="ORF">PHYEVI_LOCUS7192</name>
</gene>
<protein>
    <recommendedName>
        <fullName evidence="3">ATPase AAA-type core domain-containing protein</fullName>
    </recommendedName>
</protein>
<evidence type="ECO:0000313" key="4">
    <source>
        <dbReference type="EMBL" id="CAG9860844.1"/>
    </source>
</evidence>
<dbReference type="PROSITE" id="PS50096">
    <property type="entry name" value="IQ"/>
    <property type="match status" value="1"/>
</dbReference>
<dbReference type="InterPro" id="IPR003959">
    <property type="entry name" value="ATPase_AAA_core"/>
</dbReference>
<accession>A0A9N9XQD0</accession>
<evidence type="ECO:0000256" key="2">
    <source>
        <dbReference type="SAM" id="MobiDB-lite"/>
    </source>
</evidence>
<dbReference type="Gene3D" id="3.40.50.300">
    <property type="entry name" value="P-loop containing nucleotide triphosphate hydrolases"/>
    <property type="match status" value="1"/>
</dbReference>
<dbReference type="PANTHER" id="PTHR14690:SF9">
    <property type="entry name" value="GH08353P"/>
    <property type="match status" value="1"/>
</dbReference>
<dbReference type="OrthoDB" id="6616786at2759"/>
<evidence type="ECO:0000313" key="5">
    <source>
        <dbReference type="Proteomes" id="UP001153712"/>
    </source>
</evidence>
<dbReference type="AlphaFoldDB" id="A0A9N9XQD0"/>
<dbReference type="Pfam" id="PF00612">
    <property type="entry name" value="IQ"/>
    <property type="match status" value="1"/>
</dbReference>
<dbReference type="InterPro" id="IPR027417">
    <property type="entry name" value="P-loop_NTPase"/>
</dbReference>
<feature type="domain" description="ATPase AAA-type core" evidence="3">
    <location>
        <begin position="624"/>
        <end position="754"/>
    </location>
</feature>
<dbReference type="Gene3D" id="1.10.8.60">
    <property type="match status" value="1"/>
</dbReference>
<dbReference type="EMBL" id="OU900096">
    <property type="protein sequence ID" value="CAG9860844.1"/>
    <property type="molecule type" value="Genomic_DNA"/>
</dbReference>